<evidence type="ECO:0000313" key="2">
    <source>
        <dbReference type="Proteomes" id="UP000629098"/>
    </source>
</evidence>
<accession>A0A8J7BZX1</accession>
<dbReference type="SUPFAM" id="SSF56784">
    <property type="entry name" value="HAD-like"/>
    <property type="match status" value="1"/>
</dbReference>
<dbReference type="InterPro" id="IPR004446">
    <property type="entry name" value="Heptose_bisP_phosphatase"/>
</dbReference>
<dbReference type="GO" id="GO:0005975">
    <property type="term" value="P:carbohydrate metabolic process"/>
    <property type="evidence" value="ECO:0007669"/>
    <property type="project" value="InterPro"/>
</dbReference>
<gene>
    <name evidence="1" type="ORF">ICL16_42985</name>
</gene>
<dbReference type="InterPro" id="IPR036412">
    <property type="entry name" value="HAD-like_sf"/>
</dbReference>
<dbReference type="PANTHER" id="PTHR42891:SF1">
    <property type="entry name" value="D-GLYCERO-BETA-D-MANNO-HEPTOSE-1,7-BISPHOSPHATE 7-PHOSPHATASE"/>
    <property type="match status" value="1"/>
</dbReference>
<keyword evidence="2" id="KW-1185">Reference proteome</keyword>
<name>A0A8J7BZX1_9CYAN</name>
<dbReference type="Pfam" id="PF08645">
    <property type="entry name" value="PNK3P"/>
    <property type="match status" value="1"/>
</dbReference>
<dbReference type="AlphaFoldDB" id="A0A8J7BZX1"/>
<dbReference type="RefSeq" id="WP_190838581.1">
    <property type="nucleotide sequence ID" value="NZ_CAWPPI010000132.1"/>
</dbReference>
<dbReference type="InterPro" id="IPR006549">
    <property type="entry name" value="HAD-SF_hydro_IIIA"/>
</dbReference>
<reference evidence="1" key="1">
    <citation type="submission" date="2020-09" db="EMBL/GenBank/DDBJ databases">
        <title>Iningainema tapete sp. nov. (Scytonemataceae, Cyanobacteria) from greenhouses in central Florida (USA) produces two types of nodularin with biosynthetic potential for microcystin-LR and anabaenopeptins.</title>
        <authorList>
            <person name="Berthold D.E."/>
            <person name="Lefler F.W."/>
            <person name="Huang I.-S."/>
            <person name="Abdulla H."/>
            <person name="Zimba P.V."/>
            <person name="Laughinghouse H.D. IV."/>
        </authorList>
    </citation>
    <scope>NUCLEOTIDE SEQUENCE</scope>
    <source>
        <strain evidence="1">BLCCT55</strain>
    </source>
</reference>
<dbReference type="PANTHER" id="PTHR42891">
    <property type="entry name" value="D-GLYCERO-BETA-D-MANNO-HEPTOSE-1,7-BISPHOSPHATE 7-PHOSPHATASE"/>
    <property type="match status" value="1"/>
</dbReference>
<comment type="caution">
    <text evidence="1">The sequence shown here is derived from an EMBL/GenBank/DDBJ whole genome shotgun (WGS) entry which is preliminary data.</text>
</comment>
<dbReference type="EMBL" id="JACXAE010000132">
    <property type="protein sequence ID" value="MBD2778637.1"/>
    <property type="molecule type" value="Genomic_DNA"/>
</dbReference>
<dbReference type="GO" id="GO:0016791">
    <property type="term" value="F:phosphatase activity"/>
    <property type="evidence" value="ECO:0007669"/>
    <property type="project" value="InterPro"/>
</dbReference>
<dbReference type="NCBIfam" id="TIGR01662">
    <property type="entry name" value="HAD-SF-IIIA"/>
    <property type="match status" value="1"/>
</dbReference>
<evidence type="ECO:0000313" key="1">
    <source>
        <dbReference type="EMBL" id="MBD2778637.1"/>
    </source>
</evidence>
<dbReference type="Proteomes" id="UP000629098">
    <property type="component" value="Unassembled WGS sequence"/>
</dbReference>
<protein>
    <submittedName>
        <fullName evidence="1">HAD-IIIA family hydrolase</fullName>
    </submittedName>
</protein>
<dbReference type="Gene3D" id="3.40.50.1000">
    <property type="entry name" value="HAD superfamily/HAD-like"/>
    <property type="match status" value="1"/>
</dbReference>
<proteinExistence type="predicted"/>
<organism evidence="1 2">
    <name type="scientific">Iningainema tapete BLCC-T55</name>
    <dbReference type="NCBI Taxonomy" id="2748662"/>
    <lineage>
        <taxon>Bacteria</taxon>
        <taxon>Bacillati</taxon>
        <taxon>Cyanobacteriota</taxon>
        <taxon>Cyanophyceae</taxon>
        <taxon>Nostocales</taxon>
        <taxon>Scytonemataceae</taxon>
        <taxon>Iningainema tapete</taxon>
    </lineage>
</organism>
<sequence length="197" mass="22892">MKKILFLDCDGTIRQPVNGQWVQPYNNQKIIRGADKAIQHYHKEGWMIIGISNQGGVEKGHKSLQDAILEQRYTLELLPQINCIYICPDFQGNECYQIDKIHQTPVHETEWGKEFIGQFRKPDAGMILAAVKFHGDFNSINTYWYIGDRQEDELASNAAGCNFMDADIWRDRFLSGMYQIKPNTVKQVEFLEKYRVN</sequence>
<dbReference type="InterPro" id="IPR013954">
    <property type="entry name" value="PNK3P"/>
</dbReference>
<keyword evidence="1" id="KW-0378">Hydrolase</keyword>
<dbReference type="InterPro" id="IPR023214">
    <property type="entry name" value="HAD_sf"/>
</dbReference>